<keyword evidence="3" id="KW-1185">Reference proteome</keyword>
<sequence length="167" mass="19339">MKIDQPFLFLGILFVTKIKTELRKMETTNQQPSNRGSKFKKFISWLLLVLFLGFAGFVYFKYYFVFGEGVKSGVLNYAVKKGNLFKTYEGKLIQEGIRSQKTGTGLSSNEFEFSIESDSVFHELELNSGKAFDLHYKEYHGVLPWRGNTRYVVDKIIQMRDAKPNSF</sequence>
<dbReference type="Proteomes" id="UP000614460">
    <property type="component" value="Unassembled WGS sequence"/>
</dbReference>
<dbReference type="AlphaFoldDB" id="A0A8H9FXR1"/>
<evidence type="ECO:0008006" key="4">
    <source>
        <dbReference type="Google" id="ProtNLM"/>
    </source>
</evidence>
<evidence type="ECO:0000313" key="2">
    <source>
        <dbReference type="EMBL" id="GGE16439.1"/>
    </source>
</evidence>
<name>A0A8H9FXR1_9SPHI</name>
<reference evidence="2" key="1">
    <citation type="journal article" date="2014" name="Int. J. Syst. Evol. Microbiol.">
        <title>Complete genome sequence of Corynebacterium casei LMG S-19264T (=DSM 44701T), isolated from a smear-ripened cheese.</title>
        <authorList>
            <consortium name="US DOE Joint Genome Institute (JGI-PGF)"/>
            <person name="Walter F."/>
            <person name="Albersmeier A."/>
            <person name="Kalinowski J."/>
            <person name="Ruckert C."/>
        </authorList>
    </citation>
    <scope>NUCLEOTIDE SEQUENCE</scope>
    <source>
        <strain evidence="2">CGMCC 1.15966</strain>
    </source>
</reference>
<comment type="caution">
    <text evidence="2">The sequence shown here is derived from an EMBL/GenBank/DDBJ whole genome shotgun (WGS) entry which is preliminary data.</text>
</comment>
<organism evidence="2 3">
    <name type="scientific">Sphingobacterium cellulitidis</name>
    <dbReference type="NCBI Taxonomy" id="1768011"/>
    <lineage>
        <taxon>Bacteria</taxon>
        <taxon>Pseudomonadati</taxon>
        <taxon>Bacteroidota</taxon>
        <taxon>Sphingobacteriia</taxon>
        <taxon>Sphingobacteriales</taxon>
        <taxon>Sphingobacteriaceae</taxon>
        <taxon>Sphingobacterium</taxon>
    </lineage>
</organism>
<reference evidence="2" key="2">
    <citation type="submission" date="2020-09" db="EMBL/GenBank/DDBJ databases">
        <authorList>
            <person name="Sun Q."/>
            <person name="Zhou Y."/>
        </authorList>
    </citation>
    <scope>NUCLEOTIDE SEQUENCE</scope>
    <source>
        <strain evidence="2">CGMCC 1.15966</strain>
    </source>
</reference>
<proteinExistence type="predicted"/>
<keyword evidence="1" id="KW-1133">Transmembrane helix</keyword>
<feature type="transmembrane region" description="Helical" evidence="1">
    <location>
        <begin position="42"/>
        <end position="64"/>
    </location>
</feature>
<keyword evidence="1" id="KW-0472">Membrane</keyword>
<evidence type="ECO:0000313" key="3">
    <source>
        <dbReference type="Proteomes" id="UP000614460"/>
    </source>
</evidence>
<evidence type="ECO:0000256" key="1">
    <source>
        <dbReference type="SAM" id="Phobius"/>
    </source>
</evidence>
<gene>
    <name evidence="2" type="ORF">GCM10011516_12690</name>
</gene>
<protein>
    <recommendedName>
        <fullName evidence="4">6-phosphogluconate dehydrogenase</fullName>
    </recommendedName>
</protein>
<dbReference type="EMBL" id="BMKM01000002">
    <property type="protein sequence ID" value="GGE16439.1"/>
    <property type="molecule type" value="Genomic_DNA"/>
</dbReference>
<accession>A0A8H9FXR1</accession>
<keyword evidence="1" id="KW-0812">Transmembrane</keyword>